<protein>
    <recommendedName>
        <fullName evidence="1">Aminoglycoside phosphotransferase domain-containing protein</fullName>
    </recommendedName>
</protein>
<dbReference type="InterPro" id="IPR051678">
    <property type="entry name" value="AGP_Transferase"/>
</dbReference>
<dbReference type="Proteomes" id="UP001175227">
    <property type="component" value="Unassembled WGS sequence"/>
</dbReference>
<feature type="domain" description="Aminoglycoside phosphotransferase" evidence="1">
    <location>
        <begin position="30"/>
        <end position="85"/>
    </location>
</feature>
<gene>
    <name evidence="2" type="ORF">IW261DRAFT_1466424</name>
</gene>
<reference evidence="2" key="1">
    <citation type="submission" date="2023-06" db="EMBL/GenBank/DDBJ databases">
        <authorList>
            <consortium name="Lawrence Berkeley National Laboratory"/>
            <person name="Ahrendt S."/>
            <person name="Sahu N."/>
            <person name="Indic B."/>
            <person name="Wong-Bajracharya J."/>
            <person name="Merenyi Z."/>
            <person name="Ke H.-M."/>
            <person name="Monk M."/>
            <person name="Kocsube S."/>
            <person name="Drula E."/>
            <person name="Lipzen A."/>
            <person name="Balint B."/>
            <person name="Henrissat B."/>
            <person name="Andreopoulos B."/>
            <person name="Martin F.M."/>
            <person name="Harder C.B."/>
            <person name="Rigling D."/>
            <person name="Ford K.L."/>
            <person name="Foster G.D."/>
            <person name="Pangilinan J."/>
            <person name="Papanicolaou A."/>
            <person name="Barry K."/>
            <person name="LaButti K."/>
            <person name="Viragh M."/>
            <person name="Koriabine M."/>
            <person name="Yan M."/>
            <person name="Riley R."/>
            <person name="Champramary S."/>
            <person name="Plett K.L."/>
            <person name="Tsai I.J."/>
            <person name="Slot J."/>
            <person name="Sipos G."/>
            <person name="Plett J."/>
            <person name="Nagy L.G."/>
            <person name="Grigoriev I.V."/>
        </authorList>
    </citation>
    <scope>NUCLEOTIDE SEQUENCE</scope>
    <source>
        <strain evidence="2">ICMP 16352</strain>
    </source>
</reference>
<dbReference type="Pfam" id="PF01636">
    <property type="entry name" value="APH"/>
    <property type="match status" value="1"/>
</dbReference>
<evidence type="ECO:0000313" key="2">
    <source>
        <dbReference type="EMBL" id="KAK0484051.1"/>
    </source>
</evidence>
<organism evidence="2 3">
    <name type="scientific">Armillaria novae-zelandiae</name>
    <dbReference type="NCBI Taxonomy" id="153914"/>
    <lineage>
        <taxon>Eukaryota</taxon>
        <taxon>Fungi</taxon>
        <taxon>Dikarya</taxon>
        <taxon>Basidiomycota</taxon>
        <taxon>Agaricomycotina</taxon>
        <taxon>Agaricomycetes</taxon>
        <taxon>Agaricomycetidae</taxon>
        <taxon>Agaricales</taxon>
        <taxon>Marasmiineae</taxon>
        <taxon>Physalacriaceae</taxon>
        <taxon>Armillaria</taxon>
    </lineage>
</organism>
<proteinExistence type="predicted"/>
<dbReference type="AlphaFoldDB" id="A0AA39PGZ7"/>
<dbReference type="PANTHER" id="PTHR21310">
    <property type="entry name" value="AMINOGLYCOSIDE PHOSPHOTRANSFERASE-RELATED-RELATED"/>
    <property type="match status" value="1"/>
</dbReference>
<evidence type="ECO:0000259" key="1">
    <source>
        <dbReference type="Pfam" id="PF01636"/>
    </source>
</evidence>
<accession>A0AA39PGZ7</accession>
<comment type="caution">
    <text evidence="2">The sequence shown here is derived from an EMBL/GenBank/DDBJ whole genome shotgun (WGS) entry which is preliminary data.</text>
</comment>
<sequence>MDFIWFGQCRCTLLADLHMKYRSYNSHLYPMSDVSHPLVLCHMDLNMRNIIVDKGDVWSIDWGLAGTFPSWLDYANLVAFACAARKEWRLPKSWLFFYVFYCR</sequence>
<keyword evidence="3" id="KW-1185">Reference proteome</keyword>
<evidence type="ECO:0000313" key="3">
    <source>
        <dbReference type="Proteomes" id="UP001175227"/>
    </source>
</evidence>
<dbReference type="InterPro" id="IPR011009">
    <property type="entry name" value="Kinase-like_dom_sf"/>
</dbReference>
<dbReference type="PANTHER" id="PTHR21310:SF39">
    <property type="entry name" value="AMINOGLYCOSIDE PHOSPHOTRANSFERASE DOMAIN-CONTAINING PROTEIN"/>
    <property type="match status" value="1"/>
</dbReference>
<dbReference type="Gene3D" id="3.90.1200.10">
    <property type="match status" value="1"/>
</dbReference>
<dbReference type="SUPFAM" id="SSF56112">
    <property type="entry name" value="Protein kinase-like (PK-like)"/>
    <property type="match status" value="1"/>
</dbReference>
<dbReference type="InterPro" id="IPR002575">
    <property type="entry name" value="Aminoglycoside_PTrfase"/>
</dbReference>
<name>A0AA39PGZ7_9AGAR</name>
<dbReference type="EMBL" id="JAUEPR010000006">
    <property type="protein sequence ID" value="KAK0484051.1"/>
    <property type="molecule type" value="Genomic_DNA"/>
</dbReference>